<dbReference type="Gene3D" id="3.40.50.200">
    <property type="entry name" value="Peptidase S8/S53 domain"/>
    <property type="match status" value="1"/>
</dbReference>
<dbReference type="InterPro" id="IPR034193">
    <property type="entry name" value="PCSK9_ProteinaseK-like"/>
</dbReference>
<feature type="domain" description="Inhibitor I9" evidence="9">
    <location>
        <begin position="62"/>
        <end position="106"/>
    </location>
</feature>
<feature type="signal peptide" evidence="7">
    <location>
        <begin position="1"/>
        <end position="17"/>
    </location>
</feature>
<dbReference type="Proteomes" id="UP001285441">
    <property type="component" value="Unassembled WGS sequence"/>
</dbReference>
<evidence type="ECO:0000256" key="5">
    <source>
        <dbReference type="ARBA" id="ARBA00022825"/>
    </source>
</evidence>
<feature type="chain" id="PRO_5042238558" evidence="7">
    <location>
        <begin position="18"/>
        <end position="401"/>
    </location>
</feature>
<dbReference type="PROSITE" id="PS00136">
    <property type="entry name" value="SUBTILASE_ASP"/>
    <property type="match status" value="1"/>
</dbReference>
<dbReference type="EMBL" id="JAULSW010000011">
    <property type="protein sequence ID" value="KAK3367623.1"/>
    <property type="molecule type" value="Genomic_DNA"/>
</dbReference>
<evidence type="ECO:0000256" key="7">
    <source>
        <dbReference type="SAM" id="SignalP"/>
    </source>
</evidence>
<dbReference type="PROSITE" id="PS51892">
    <property type="entry name" value="SUBTILASE"/>
    <property type="match status" value="1"/>
</dbReference>
<dbReference type="Pfam" id="PF05922">
    <property type="entry name" value="Inhibitor_I9"/>
    <property type="match status" value="1"/>
</dbReference>
<keyword evidence="5 6" id="KW-0720">Serine protease</keyword>
<evidence type="ECO:0000256" key="4">
    <source>
        <dbReference type="ARBA" id="ARBA00022801"/>
    </source>
</evidence>
<reference evidence="10" key="1">
    <citation type="journal article" date="2023" name="Mol. Phylogenet. Evol.">
        <title>Genome-scale phylogeny and comparative genomics of the fungal order Sordariales.</title>
        <authorList>
            <person name="Hensen N."/>
            <person name="Bonometti L."/>
            <person name="Westerberg I."/>
            <person name="Brannstrom I.O."/>
            <person name="Guillou S."/>
            <person name="Cros-Aarteil S."/>
            <person name="Calhoun S."/>
            <person name="Haridas S."/>
            <person name="Kuo A."/>
            <person name="Mondo S."/>
            <person name="Pangilinan J."/>
            <person name="Riley R."/>
            <person name="LaButti K."/>
            <person name="Andreopoulos B."/>
            <person name="Lipzen A."/>
            <person name="Chen C."/>
            <person name="Yan M."/>
            <person name="Daum C."/>
            <person name="Ng V."/>
            <person name="Clum A."/>
            <person name="Steindorff A."/>
            <person name="Ohm R.A."/>
            <person name="Martin F."/>
            <person name="Silar P."/>
            <person name="Natvig D.O."/>
            <person name="Lalanne C."/>
            <person name="Gautier V."/>
            <person name="Ament-Velasquez S.L."/>
            <person name="Kruys A."/>
            <person name="Hutchinson M.I."/>
            <person name="Powell A.J."/>
            <person name="Barry K."/>
            <person name="Miller A.N."/>
            <person name="Grigoriev I.V."/>
            <person name="Debuchy R."/>
            <person name="Gladieux P."/>
            <person name="Hiltunen Thoren M."/>
            <person name="Johannesson H."/>
        </authorList>
    </citation>
    <scope>NUCLEOTIDE SEQUENCE</scope>
    <source>
        <strain evidence="10">CBS 232.78</strain>
    </source>
</reference>
<evidence type="ECO:0000256" key="2">
    <source>
        <dbReference type="ARBA" id="ARBA00022670"/>
    </source>
</evidence>
<feature type="active site" description="Charge relay system" evidence="6">
    <location>
        <position position="345"/>
    </location>
</feature>
<evidence type="ECO:0000259" key="8">
    <source>
        <dbReference type="Pfam" id="PF00082"/>
    </source>
</evidence>
<keyword evidence="2 6" id="KW-0645">Protease</keyword>
<dbReference type="PRINTS" id="PR00723">
    <property type="entry name" value="SUBTILISIN"/>
</dbReference>
<feature type="active site" description="Charge relay system" evidence="6">
    <location>
        <position position="190"/>
    </location>
</feature>
<comment type="caution">
    <text evidence="10">The sequence shown here is derived from an EMBL/GenBank/DDBJ whole genome shotgun (WGS) entry which is preliminary data.</text>
</comment>
<evidence type="ECO:0000313" key="11">
    <source>
        <dbReference type="Proteomes" id="UP001285441"/>
    </source>
</evidence>
<dbReference type="AlphaFoldDB" id="A0AAE0K053"/>
<proteinExistence type="inferred from homology"/>
<dbReference type="InterPro" id="IPR015500">
    <property type="entry name" value="Peptidase_S8_subtilisin-rel"/>
</dbReference>
<comment type="similarity">
    <text evidence="1 6">Belongs to the peptidase S8 family.</text>
</comment>
<name>A0AAE0K053_9PEZI</name>
<keyword evidence="4 6" id="KW-0378">Hydrolase</keyword>
<accession>A0AAE0K053</accession>
<organism evidence="10 11">
    <name type="scientific">Podospora didyma</name>
    <dbReference type="NCBI Taxonomy" id="330526"/>
    <lineage>
        <taxon>Eukaryota</taxon>
        <taxon>Fungi</taxon>
        <taxon>Dikarya</taxon>
        <taxon>Ascomycota</taxon>
        <taxon>Pezizomycotina</taxon>
        <taxon>Sordariomycetes</taxon>
        <taxon>Sordariomycetidae</taxon>
        <taxon>Sordariales</taxon>
        <taxon>Podosporaceae</taxon>
        <taxon>Podospora</taxon>
    </lineage>
</organism>
<dbReference type="Pfam" id="PF00082">
    <property type="entry name" value="Peptidase_S8"/>
    <property type="match status" value="1"/>
</dbReference>
<dbReference type="InterPro" id="IPR037045">
    <property type="entry name" value="S8pro/Inhibitor_I9_sf"/>
</dbReference>
<evidence type="ECO:0000256" key="6">
    <source>
        <dbReference type="PROSITE-ProRule" id="PRU01240"/>
    </source>
</evidence>
<dbReference type="InterPro" id="IPR050131">
    <property type="entry name" value="Peptidase_S8_subtilisin-like"/>
</dbReference>
<dbReference type="PANTHER" id="PTHR43806:SF58">
    <property type="entry name" value="ALKALINE PROTEASE 1-RELATED"/>
    <property type="match status" value="1"/>
</dbReference>
<evidence type="ECO:0000256" key="3">
    <source>
        <dbReference type="ARBA" id="ARBA00022729"/>
    </source>
</evidence>
<keyword evidence="3 7" id="KW-0732">Signal</keyword>
<dbReference type="InterPro" id="IPR023827">
    <property type="entry name" value="Peptidase_S8_Asp-AS"/>
</dbReference>
<dbReference type="InterPro" id="IPR036852">
    <property type="entry name" value="Peptidase_S8/S53_dom_sf"/>
</dbReference>
<keyword evidence="11" id="KW-1185">Reference proteome</keyword>
<evidence type="ECO:0000313" key="10">
    <source>
        <dbReference type="EMBL" id="KAK3367623.1"/>
    </source>
</evidence>
<dbReference type="InterPro" id="IPR000209">
    <property type="entry name" value="Peptidase_S8/S53_dom"/>
</dbReference>
<evidence type="ECO:0000259" key="9">
    <source>
        <dbReference type="Pfam" id="PF05922"/>
    </source>
</evidence>
<feature type="active site" description="Charge relay system" evidence="6">
    <location>
        <position position="159"/>
    </location>
</feature>
<dbReference type="FunFam" id="3.40.50.200:FF:000014">
    <property type="entry name" value="Proteinase K"/>
    <property type="match status" value="1"/>
</dbReference>
<dbReference type="Gene3D" id="3.30.70.80">
    <property type="entry name" value="Peptidase S8 propeptide/proteinase inhibitor I9"/>
    <property type="match status" value="1"/>
</dbReference>
<sequence length="401" mass="40377">MLFSAFALLGLLPATFAAPSTGPLDTRAPLIQARSPSKTLSGKYIVKLKDGSTDASLSKALGKLKAGHVYNAGGFKGFAATLDTTSLEAIRNLPEVEYVEEDAVLSVTPDQTFKVAPRATTTQANAPWNLARISSHANGAGFYRYDTSAGQGTCSYIIDTGIYLAHPQFGGNAVWGANFADTSNTDANGHGTAMAGVVGAIVLGVAKKTKLVAVKVFDASGSGTTSGVIAGMNFVVTDKATRGCPNGTTANLSIGGAYSVSVNNAATNLVNSGVHVGVAAGSSNTNLANTSPASAPLVCTAGASNSADQVASFSNYGPGLDIYAPGVNIQVLWLGTGTNTISGTSLSAAHITGLGAYLYPLTGPIGGAAMCNYIKSIATVGVLTGVPSGTNNLLAYNGIVP</sequence>
<dbReference type="GO" id="GO:0005576">
    <property type="term" value="C:extracellular region"/>
    <property type="evidence" value="ECO:0007669"/>
    <property type="project" value="UniProtKB-ARBA"/>
</dbReference>
<dbReference type="GO" id="GO:0004252">
    <property type="term" value="F:serine-type endopeptidase activity"/>
    <property type="evidence" value="ECO:0007669"/>
    <property type="project" value="UniProtKB-UniRule"/>
</dbReference>
<dbReference type="InterPro" id="IPR010259">
    <property type="entry name" value="S8pro/Inhibitor_I9"/>
</dbReference>
<dbReference type="SUPFAM" id="SSF54897">
    <property type="entry name" value="Protease propeptides/inhibitors"/>
    <property type="match status" value="1"/>
</dbReference>
<dbReference type="GO" id="GO:0006508">
    <property type="term" value="P:proteolysis"/>
    <property type="evidence" value="ECO:0007669"/>
    <property type="project" value="UniProtKB-KW"/>
</dbReference>
<dbReference type="PANTHER" id="PTHR43806">
    <property type="entry name" value="PEPTIDASE S8"/>
    <property type="match status" value="1"/>
</dbReference>
<evidence type="ECO:0000256" key="1">
    <source>
        <dbReference type="ARBA" id="ARBA00011073"/>
    </source>
</evidence>
<reference evidence="10" key="2">
    <citation type="submission" date="2023-06" db="EMBL/GenBank/DDBJ databases">
        <authorList>
            <consortium name="Lawrence Berkeley National Laboratory"/>
            <person name="Haridas S."/>
            <person name="Hensen N."/>
            <person name="Bonometti L."/>
            <person name="Westerberg I."/>
            <person name="Brannstrom I.O."/>
            <person name="Guillou S."/>
            <person name="Cros-Aarteil S."/>
            <person name="Calhoun S."/>
            <person name="Kuo A."/>
            <person name="Mondo S."/>
            <person name="Pangilinan J."/>
            <person name="Riley R."/>
            <person name="LaButti K."/>
            <person name="Andreopoulos B."/>
            <person name="Lipzen A."/>
            <person name="Chen C."/>
            <person name="Yanf M."/>
            <person name="Daum C."/>
            <person name="Ng V."/>
            <person name="Clum A."/>
            <person name="Steindorff A."/>
            <person name="Ohm R."/>
            <person name="Martin F."/>
            <person name="Silar P."/>
            <person name="Natvig D."/>
            <person name="Lalanne C."/>
            <person name="Gautier V."/>
            <person name="Ament-velasquez S.L."/>
            <person name="Kruys A."/>
            <person name="Hutchinson M.I."/>
            <person name="Powell A.J."/>
            <person name="Barry K."/>
            <person name="Miller A.N."/>
            <person name="Grigoriev I.V."/>
            <person name="Debuchy R."/>
            <person name="Gladieux P."/>
            <person name="Thoren M.H."/>
            <person name="Johannesson H."/>
        </authorList>
    </citation>
    <scope>NUCLEOTIDE SEQUENCE</scope>
    <source>
        <strain evidence="10">CBS 232.78</strain>
    </source>
</reference>
<gene>
    <name evidence="10" type="ORF">B0H63DRAFT_84533</name>
</gene>
<feature type="domain" description="Peptidase S8/S53" evidence="8">
    <location>
        <begin position="157"/>
        <end position="359"/>
    </location>
</feature>
<dbReference type="CDD" id="cd04077">
    <property type="entry name" value="Peptidases_S8_PCSK9_ProteinaseK_like"/>
    <property type="match status" value="1"/>
</dbReference>
<dbReference type="SUPFAM" id="SSF52743">
    <property type="entry name" value="Subtilisin-like"/>
    <property type="match status" value="1"/>
</dbReference>
<protein>
    <submittedName>
        <fullName evidence="10">Subtilisin-like protease Pr1B</fullName>
    </submittedName>
</protein>